<reference evidence="3 4" key="1">
    <citation type="journal article" date="2024" name="Microbiol. Resour. Announc.">
        <title>Genome annotations for the ascomycete fungi Trichoderma harzianum, Trichoderma aggressivum, and Purpureocillium lilacinum.</title>
        <authorList>
            <person name="Beijen E.P.W."/>
            <person name="Ohm R.A."/>
        </authorList>
    </citation>
    <scope>NUCLEOTIDE SEQUENCE [LARGE SCALE GENOMIC DNA]</scope>
    <source>
        <strain evidence="3 4">CBS 150709</strain>
    </source>
</reference>
<evidence type="ECO:0000256" key="2">
    <source>
        <dbReference type="ARBA" id="ARBA00023002"/>
    </source>
</evidence>
<sequence length="445" mass="47024">MPRGAFPPLLLRCDLGSEMMLAPFRYVQVVRGSTSRAVEALVILMTQCILDTEGTTLLPSLISLNLQLLPTQAPKVRHTGNDPHAVVTILPFPPTCTPLRNRLHSRNHEIDAAASPLPTYYRVRTIHRRRSTGHVASGVVCRLSSDGRSHHRFAPSGRPARCRAALSLSDITMPLTGLLAGKTAIITGGTTGIGRAICLEFLRQGASVVVNHLGLERDQPHLDSLVAEARVLAEKDAGAGRLAHQAGDVRDPATAARLVETAVAHSGATNKRLDICVSNAGVCTFADFLTLSPDLFTTTVNTNLGGAFYVTQAAARQMALHQSPPGGSIIGVSSISALVGGGEQTHYTPTKAGVLSLMQSTAVALGKHGIRCNALLPGTIRTQLNEGDLADDSKRAYMEGRIPLGRTGEPKDLAGPAVFLACDELSGYVTGAQLLVDGGLFVNLQ</sequence>
<evidence type="ECO:0000313" key="4">
    <source>
        <dbReference type="Proteomes" id="UP001287286"/>
    </source>
</evidence>
<keyword evidence="4" id="KW-1185">Reference proteome</keyword>
<organism evidence="3 4">
    <name type="scientific">Purpureocillium lilacinum</name>
    <name type="common">Paecilomyces lilacinus</name>
    <dbReference type="NCBI Taxonomy" id="33203"/>
    <lineage>
        <taxon>Eukaryota</taxon>
        <taxon>Fungi</taxon>
        <taxon>Dikarya</taxon>
        <taxon>Ascomycota</taxon>
        <taxon>Pezizomycotina</taxon>
        <taxon>Sordariomycetes</taxon>
        <taxon>Hypocreomycetidae</taxon>
        <taxon>Hypocreales</taxon>
        <taxon>Ophiocordycipitaceae</taxon>
        <taxon>Purpureocillium</taxon>
    </lineage>
</organism>
<dbReference type="PANTHER" id="PTHR42760">
    <property type="entry name" value="SHORT-CHAIN DEHYDROGENASES/REDUCTASES FAMILY MEMBER"/>
    <property type="match status" value="1"/>
</dbReference>
<protein>
    <recommendedName>
        <fullName evidence="5">Short-chain dehydrogenase</fullName>
    </recommendedName>
</protein>
<keyword evidence="2" id="KW-0560">Oxidoreductase</keyword>
<comment type="caution">
    <text evidence="3">The sequence shown here is derived from an EMBL/GenBank/DDBJ whole genome shotgun (WGS) entry which is preliminary data.</text>
</comment>
<evidence type="ECO:0000256" key="1">
    <source>
        <dbReference type="ARBA" id="ARBA00006484"/>
    </source>
</evidence>
<dbReference type="Pfam" id="PF13561">
    <property type="entry name" value="adh_short_C2"/>
    <property type="match status" value="1"/>
</dbReference>
<proteinExistence type="inferred from homology"/>
<evidence type="ECO:0008006" key="5">
    <source>
        <dbReference type="Google" id="ProtNLM"/>
    </source>
</evidence>
<name>A0ABR0BV89_PURLI</name>
<dbReference type="PRINTS" id="PR00081">
    <property type="entry name" value="GDHRDH"/>
</dbReference>
<dbReference type="Gene3D" id="3.40.50.720">
    <property type="entry name" value="NAD(P)-binding Rossmann-like Domain"/>
    <property type="match status" value="1"/>
</dbReference>
<dbReference type="PANTHER" id="PTHR42760:SF83">
    <property type="entry name" value="(3R)-3-HYDROXYACYL-COA DEHYDROGENASE"/>
    <property type="match status" value="1"/>
</dbReference>
<evidence type="ECO:0000313" key="3">
    <source>
        <dbReference type="EMBL" id="KAK4087892.1"/>
    </source>
</evidence>
<dbReference type="CDD" id="cd05233">
    <property type="entry name" value="SDR_c"/>
    <property type="match status" value="1"/>
</dbReference>
<dbReference type="Proteomes" id="UP001287286">
    <property type="component" value="Unassembled WGS sequence"/>
</dbReference>
<dbReference type="EMBL" id="JAWRVI010000028">
    <property type="protein sequence ID" value="KAK4087892.1"/>
    <property type="molecule type" value="Genomic_DNA"/>
</dbReference>
<accession>A0ABR0BV89</accession>
<gene>
    <name evidence="3" type="ORF">Purlil1_7650</name>
</gene>
<dbReference type="InterPro" id="IPR002347">
    <property type="entry name" value="SDR_fam"/>
</dbReference>
<comment type="similarity">
    <text evidence="1">Belongs to the short-chain dehydrogenases/reductases (SDR) family.</text>
</comment>
<dbReference type="SUPFAM" id="SSF51735">
    <property type="entry name" value="NAD(P)-binding Rossmann-fold domains"/>
    <property type="match status" value="1"/>
</dbReference>
<dbReference type="PRINTS" id="PR00080">
    <property type="entry name" value="SDRFAMILY"/>
</dbReference>
<dbReference type="InterPro" id="IPR036291">
    <property type="entry name" value="NAD(P)-bd_dom_sf"/>
</dbReference>